<dbReference type="FunFam" id="1.25.40.10:FF:000196">
    <property type="entry name" value="Pentatricopeptide repeat-containing protein At4g14850"/>
    <property type="match status" value="1"/>
</dbReference>
<dbReference type="InterPro" id="IPR011990">
    <property type="entry name" value="TPR-like_helical_dom_sf"/>
</dbReference>
<comment type="similarity">
    <text evidence="2">Belongs to the PPR family. PCMP-E subfamily.</text>
</comment>
<dbReference type="InterPro" id="IPR002885">
    <property type="entry name" value="PPR_rpt"/>
</dbReference>
<feature type="repeat" description="PPR" evidence="3">
    <location>
        <begin position="106"/>
        <end position="140"/>
    </location>
</feature>
<feature type="repeat" description="PPR" evidence="3">
    <location>
        <begin position="607"/>
        <end position="641"/>
    </location>
</feature>
<dbReference type="InterPro" id="IPR046848">
    <property type="entry name" value="E_motif"/>
</dbReference>
<dbReference type="Gene3D" id="1.25.40.10">
    <property type="entry name" value="Tetratricopeptide repeat domain"/>
    <property type="match status" value="8"/>
</dbReference>
<dbReference type="Pfam" id="PF13812">
    <property type="entry name" value="PPR_3"/>
    <property type="match status" value="1"/>
</dbReference>
<feature type="repeat" description="PPR" evidence="3">
    <location>
        <begin position="207"/>
        <end position="241"/>
    </location>
</feature>
<evidence type="ECO:0000256" key="3">
    <source>
        <dbReference type="PROSITE-ProRule" id="PRU00708"/>
    </source>
</evidence>
<keyword evidence="5" id="KW-1185">Reference proteome</keyword>
<dbReference type="Pfam" id="PF20431">
    <property type="entry name" value="E_motif"/>
    <property type="match status" value="1"/>
</dbReference>
<accession>A0AAP0P1D3</accession>
<dbReference type="GO" id="GO:0009451">
    <property type="term" value="P:RNA modification"/>
    <property type="evidence" value="ECO:0007669"/>
    <property type="project" value="InterPro"/>
</dbReference>
<feature type="repeat" description="PPR" evidence="3">
    <location>
        <begin position="509"/>
        <end position="543"/>
    </location>
</feature>
<sequence length="890" mass="99215">MEKPSLFLLNLMVKGLSDHGLHVDLLSLYKNCVESGIGSDNYTYPFVIKACTSLGAISTGEEVHCVVVKANFEHNMVVQTALVDMYAKCGRMRTTRNVFDRMHDPDMVSCNALLYGYSFNGLDQEVFETFRQFRMMGLAPNISTFVSLIPVCTNMGCLGLGRSVHCLAIKCGFSLDESLVPALISMYSAVEEVSAARELFDLLQEKNVIAWNAMISAYTQSKQPNKAFEVYRRMLQEGVQPNLVTFVSIIPSGDNLEDRCGESIHASVVKCGLEDQSSVVTALLSMYAKLQDMATSQCLFDSMPERKSLLTWNSMISAYIQNGLPDESLNGFCKMISTGISPDSISMINVISACTRLKDTRTGMSAHAYCLRNGLLNLNLSNTLLTFYCECDKLSTAIDLFSMMRIRNVVSWNTLISCCVRHGNINIATDFLHQMQHDNVRFDLVTMISILPSYFERDELLEGMAVHGYAIKTGFSSDVSLTNALISMYAYCGDLYNCRVLFEGMPVRSVVSWNAILSGYRNYNLNQEVMVLFHRMIEEDQRPNSVTLLNIVPMCCSELQVKTIHAFAIRQGEMSELPLLTSLICTYASFENVHLCQLLFERADKRNVTLWNAMMSAHLRNQNAEHAVALLREMLLFYQKPDHITILTLISACVQIDSFSLIQSIMAYIICKGFEMDILIGNALIDMYTRCGYISVARKIFDGMIQKDIVSWSGMINGFAIHGDGKIALELFSQMKCSGLEPDDVTFISVLSACSHSGLVEEGRAVFNSMAEEYGIKPRMEHYACMVDLLGRTGHLSEAYELIKGLPFKPSESLLESLLGACGIHGNFEIAEKIGNLLFDQGPKNSGSYVMLSNVYASAGRWVDASNVRSNMDNREVRKVPGFSTIEVDA</sequence>
<keyword evidence="1" id="KW-0677">Repeat</keyword>
<protein>
    <recommendedName>
        <fullName evidence="6">Pentatricopeptide repeat-containing protein</fullName>
    </recommendedName>
</protein>
<comment type="caution">
    <text evidence="4">The sequence shown here is derived from an EMBL/GenBank/DDBJ whole genome shotgun (WGS) entry which is preliminary data.</text>
</comment>
<evidence type="ECO:0000313" key="5">
    <source>
        <dbReference type="Proteomes" id="UP001419268"/>
    </source>
</evidence>
<evidence type="ECO:0000313" key="4">
    <source>
        <dbReference type="EMBL" id="KAK9126608.1"/>
    </source>
</evidence>
<evidence type="ECO:0000256" key="2">
    <source>
        <dbReference type="ARBA" id="ARBA00061659"/>
    </source>
</evidence>
<organism evidence="4 5">
    <name type="scientific">Stephania cephalantha</name>
    <dbReference type="NCBI Taxonomy" id="152367"/>
    <lineage>
        <taxon>Eukaryota</taxon>
        <taxon>Viridiplantae</taxon>
        <taxon>Streptophyta</taxon>
        <taxon>Embryophyta</taxon>
        <taxon>Tracheophyta</taxon>
        <taxon>Spermatophyta</taxon>
        <taxon>Magnoliopsida</taxon>
        <taxon>Ranunculales</taxon>
        <taxon>Menispermaceae</taxon>
        <taxon>Menispermoideae</taxon>
        <taxon>Cissampelideae</taxon>
        <taxon>Stephania</taxon>
    </lineage>
</organism>
<dbReference type="Pfam" id="PF01535">
    <property type="entry name" value="PPR"/>
    <property type="match status" value="4"/>
</dbReference>
<dbReference type="Pfam" id="PF13041">
    <property type="entry name" value="PPR_2"/>
    <property type="match status" value="3"/>
</dbReference>
<feature type="repeat" description="PPR" evidence="3">
    <location>
        <begin position="743"/>
        <end position="778"/>
    </location>
</feature>
<dbReference type="FunFam" id="1.25.40.10:FF:000090">
    <property type="entry name" value="Pentatricopeptide repeat-containing protein, chloroplastic"/>
    <property type="match status" value="1"/>
</dbReference>
<feature type="repeat" description="PPR" evidence="3">
    <location>
        <begin position="308"/>
        <end position="342"/>
    </location>
</feature>
<feature type="repeat" description="PPR" evidence="3">
    <location>
        <begin position="408"/>
        <end position="442"/>
    </location>
</feature>
<dbReference type="PROSITE" id="PS51375">
    <property type="entry name" value="PPR"/>
    <property type="match status" value="8"/>
</dbReference>
<dbReference type="NCBIfam" id="TIGR00756">
    <property type="entry name" value="PPR"/>
    <property type="match status" value="6"/>
</dbReference>
<dbReference type="FunFam" id="1.25.40.10:FF:000073">
    <property type="entry name" value="Pentatricopeptide repeat-containing protein chloroplastic"/>
    <property type="match status" value="2"/>
</dbReference>
<gene>
    <name evidence="4" type="ORF">Scep_015454</name>
</gene>
<dbReference type="AlphaFoldDB" id="A0AAP0P1D3"/>
<dbReference type="EMBL" id="JBBNAG010000006">
    <property type="protein sequence ID" value="KAK9126608.1"/>
    <property type="molecule type" value="Genomic_DNA"/>
</dbReference>
<evidence type="ECO:0000256" key="1">
    <source>
        <dbReference type="ARBA" id="ARBA00022737"/>
    </source>
</evidence>
<dbReference type="FunFam" id="1.25.40.10:FF:000682">
    <property type="entry name" value="Pentatricopeptide repeat-containing protein At3g16610"/>
    <property type="match status" value="1"/>
</dbReference>
<dbReference type="PANTHER" id="PTHR47926:SF544">
    <property type="entry name" value="PENTACOTRIPEPTIDE-REPEAT REGION OF PRORP DOMAIN-CONTAINING PROTEIN"/>
    <property type="match status" value="1"/>
</dbReference>
<dbReference type="GO" id="GO:0003729">
    <property type="term" value="F:mRNA binding"/>
    <property type="evidence" value="ECO:0007669"/>
    <property type="project" value="UniProtKB-ARBA"/>
</dbReference>
<reference evidence="4 5" key="1">
    <citation type="submission" date="2024-01" db="EMBL/GenBank/DDBJ databases">
        <title>Genome assemblies of Stephania.</title>
        <authorList>
            <person name="Yang L."/>
        </authorList>
    </citation>
    <scope>NUCLEOTIDE SEQUENCE [LARGE SCALE GENOMIC DNA]</scope>
    <source>
        <strain evidence="4">JXDWG</strain>
        <tissue evidence="4">Leaf</tissue>
    </source>
</reference>
<feature type="repeat" description="PPR" evidence="3">
    <location>
        <begin position="708"/>
        <end position="742"/>
    </location>
</feature>
<dbReference type="PANTHER" id="PTHR47926">
    <property type="entry name" value="PENTATRICOPEPTIDE REPEAT-CONTAINING PROTEIN"/>
    <property type="match status" value="1"/>
</dbReference>
<evidence type="ECO:0008006" key="6">
    <source>
        <dbReference type="Google" id="ProtNLM"/>
    </source>
</evidence>
<dbReference type="InterPro" id="IPR046960">
    <property type="entry name" value="PPR_At4g14850-like_plant"/>
</dbReference>
<proteinExistence type="inferred from homology"/>
<dbReference type="Proteomes" id="UP001419268">
    <property type="component" value="Unassembled WGS sequence"/>
</dbReference>
<name>A0AAP0P1D3_9MAGN</name>